<protein>
    <submittedName>
        <fullName evidence="1">Uncharacterized protein</fullName>
    </submittedName>
</protein>
<reference evidence="1 2" key="1">
    <citation type="journal article" date="2015" name="Nature">
        <title>rRNA introns, odd ribosomes, and small enigmatic genomes across a large radiation of phyla.</title>
        <authorList>
            <person name="Brown C.T."/>
            <person name="Hug L.A."/>
            <person name="Thomas B.C."/>
            <person name="Sharon I."/>
            <person name="Castelle C.J."/>
            <person name="Singh A."/>
            <person name="Wilkins M.J."/>
            <person name="Williams K.H."/>
            <person name="Banfield J.F."/>
        </authorList>
    </citation>
    <scope>NUCLEOTIDE SEQUENCE [LARGE SCALE GENOMIC DNA]</scope>
</reference>
<dbReference type="AlphaFoldDB" id="A0A0F9ZID0"/>
<evidence type="ECO:0000313" key="1">
    <source>
        <dbReference type="EMBL" id="KKP43958.1"/>
    </source>
</evidence>
<sequence length="207" mass="24104">MDEIKEQQLQNENYYQRASNIADELRGSLETENRKSFVIGYGDQNNVPLVEHLYAAGLIPDRGSLEKVVVESSIDTLTQADILDVNISTFYYPDIKFFSQHRINPLMSTFNFKDFKHFESRMFSCAASYTRLGLADLIDYTNLNYTVLDYNRRIKGFEDQINLINGELLFETQIFMQRCNGNHKDNHVVRNFFPLLEEVVKMMSGKK</sequence>
<gene>
    <name evidence="1" type="ORF">UR34_C0008G0017</name>
</gene>
<name>A0A0F9ZID0_9BACT</name>
<proteinExistence type="predicted"/>
<evidence type="ECO:0000313" key="2">
    <source>
        <dbReference type="Proteomes" id="UP000034302"/>
    </source>
</evidence>
<dbReference type="Proteomes" id="UP000034302">
    <property type="component" value="Unassembled WGS sequence"/>
</dbReference>
<comment type="caution">
    <text evidence="1">The sequence shown here is derived from an EMBL/GenBank/DDBJ whole genome shotgun (WGS) entry which is preliminary data.</text>
</comment>
<accession>A0A0F9ZID0</accession>
<dbReference type="EMBL" id="LBOV01000008">
    <property type="protein sequence ID" value="KKP43958.1"/>
    <property type="molecule type" value="Genomic_DNA"/>
</dbReference>
<organism evidence="1 2">
    <name type="scientific">candidate division WS6 bacterium GW2011_GWC1_33_20</name>
    <dbReference type="NCBI Taxonomy" id="1619089"/>
    <lineage>
        <taxon>Bacteria</taxon>
        <taxon>Candidatus Dojkabacteria</taxon>
    </lineage>
</organism>